<keyword evidence="4" id="KW-1185">Reference proteome</keyword>
<evidence type="ECO:0000256" key="1">
    <source>
        <dbReference type="SAM" id="Coils"/>
    </source>
</evidence>
<dbReference type="AlphaFoldDB" id="A0A1Q3EPC5"/>
<protein>
    <submittedName>
        <fullName evidence="3">Uncharacterized protein</fullName>
    </submittedName>
</protein>
<feature type="compositionally biased region" description="Basic and acidic residues" evidence="2">
    <location>
        <begin position="208"/>
        <end position="217"/>
    </location>
</feature>
<feature type="region of interest" description="Disordered" evidence="2">
    <location>
        <begin position="246"/>
        <end position="288"/>
    </location>
</feature>
<comment type="caution">
    <text evidence="3">The sequence shown here is derived from an EMBL/GenBank/DDBJ whole genome shotgun (WGS) entry which is preliminary data.</text>
</comment>
<organism evidence="3 4">
    <name type="scientific">Lentinula edodes</name>
    <name type="common">Shiitake mushroom</name>
    <name type="synonym">Lentinus edodes</name>
    <dbReference type="NCBI Taxonomy" id="5353"/>
    <lineage>
        <taxon>Eukaryota</taxon>
        <taxon>Fungi</taxon>
        <taxon>Dikarya</taxon>
        <taxon>Basidiomycota</taxon>
        <taxon>Agaricomycotina</taxon>
        <taxon>Agaricomycetes</taxon>
        <taxon>Agaricomycetidae</taxon>
        <taxon>Agaricales</taxon>
        <taxon>Marasmiineae</taxon>
        <taxon>Omphalotaceae</taxon>
        <taxon>Lentinula</taxon>
    </lineage>
</organism>
<evidence type="ECO:0000313" key="4">
    <source>
        <dbReference type="Proteomes" id="UP000188533"/>
    </source>
</evidence>
<evidence type="ECO:0000256" key="2">
    <source>
        <dbReference type="SAM" id="MobiDB-lite"/>
    </source>
</evidence>
<keyword evidence="1" id="KW-0175">Coiled coil</keyword>
<evidence type="ECO:0000313" key="3">
    <source>
        <dbReference type="EMBL" id="GAW09060.1"/>
    </source>
</evidence>
<dbReference type="EMBL" id="BDGU01000989">
    <property type="protein sequence ID" value="GAW09060.1"/>
    <property type="molecule type" value="Genomic_DNA"/>
</dbReference>
<gene>
    <name evidence="3" type="ORF">LENED_011189</name>
</gene>
<feature type="region of interest" description="Disordered" evidence="2">
    <location>
        <begin position="189"/>
        <end position="217"/>
    </location>
</feature>
<accession>A0A1Q3EPC5</accession>
<feature type="compositionally biased region" description="Polar residues" evidence="2">
    <location>
        <begin position="269"/>
        <end position="281"/>
    </location>
</feature>
<reference evidence="3 4" key="2">
    <citation type="submission" date="2017-02" db="EMBL/GenBank/DDBJ databases">
        <title>A genome survey and senescence transcriptome analysis in Lentinula edodes.</title>
        <authorList>
            <person name="Sakamoto Y."/>
            <person name="Nakade K."/>
            <person name="Sato S."/>
            <person name="Yoshida Y."/>
            <person name="Miyazaki K."/>
            <person name="Natsume S."/>
            <person name="Konno N."/>
        </authorList>
    </citation>
    <scope>NUCLEOTIDE SEQUENCE [LARGE SCALE GENOMIC DNA]</scope>
    <source>
        <strain evidence="3 4">NBRC 111202</strain>
    </source>
</reference>
<name>A0A1Q3EPC5_LENED</name>
<dbReference type="Proteomes" id="UP000188533">
    <property type="component" value="Unassembled WGS sequence"/>
</dbReference>
<proteinExistence type="predicted"/>
<feature type="coiled-coil region" evidence="1">
    <location>
        <begin position="118"/>
        <end position="181"/>
    </location>
</feature>
<reference evidence="3 4" key="1">
    <citation type="submission" date="2016-08" db="EMBL/GenBank/DDBJ databases">
        <authorList>
            <consortium name="Lentinula edodes genome sequencing consortium"/>
            <person name="Sakamoto Y."/>
            <person name="Nakade K."/>
            <person name="Sato S."/>
            <person name="Yoshida Y."/>
            <person name="Miyazaki K."/>
            <person name="Natsume S."/>
            <person name="Konno N."/>
        </authorList>
    </citation>
    <scope>NUCLEOTIDE SEQUENCE [LARGE SCALE GENOMIC DNA]</scope>
    <source>
        <strain evidence="3 4">NBRC 111202</strain>
    </source>
</reference>
<sequence>MFASNPLVLIRRHRVRSHADTYFAQTVFAISRVRLVLCAEFPLTPDQQSSFTLIWIASKQRPPGLAAQEILPLLNKSQSSLADIRMQNLSLRSPSKFISGFARSRAEYDELQVRLLELDGARKEAVNARRKAEGEKKEVQATAVQRELELTQKVSEMQNKYIDLLEQLNQQKALNDGLRDELHRLTGSFYQEHPDYQRQTRTSLDSSRTSEERFERSELKGLDVPEQEFMISPLPEFTSNALAADNFVSLPGDDDSEGDSPRSYDRLPVSQNTPEEVSSNPPTAPVTPSLKFKSSFVTPSFNAHSLTRKFCWLIVSCPNPHPFSPADHFNYNWRLDTL</sequence>